<dbReference type="Gene3D" id="3.40.47.10">
    <property type="match status" value="1"/>
</dbReference>
<dbReference type="eggNOG" id="COG0183">
    <property type="taxonomic scope" value="Bacteria"/>
</dbReference>
<feature type="domain" description="Thiolase C-terminal" evidence="2">
    <location>
        <begin position="262"/>
        <end position="385"/>
    </location>
</feature>
<dbReference type="InterPro" id="IPR020616">
    <property type="entry name" value="Thiolase_N"/>
</dbReference>
<dbReference type="AlphaFoldDB" id="A0A1W2DGJ8"/>
<dbReference type="OrthoDB" id="9785768at2"/>
<dbReference type="SUPFAM" id="SSF53901">
    <property type="entry name" value="Thiolase-like"/>
    <property type="match status" value="2"/>
</dbReference>
<organism evidence="3 4">
    <name type="scientific">Lentzea albidocapillata</name>
    <dbReference type="NCBI Taxonomy" id="40571"/>
    <lineage>
        <taxon>Bacteria</taxon>
        <taxon>Bacillati</taxon>
        <taxon>Actinomycetota</taxon>
        <taxon>Actinomycetes</taxon>
        <taxon>Pseudonocardiales</taxon>
        <taxon>Pseudonocardiaceae</taxon>
        <taxon>Lentzea</taxon>
    </lineage>
</organism>
<dbReference type="Pfam" id="PF00108">
    <property type="entry name" value="Thiolase_N"/>
    <property type="match status" value="1"/>
</dbReference>
<keyword evidence="4" id="KW-1185">Reference proteome</keyword>
<sequence>MTSDFLSRKAAIAGIGATEFSKDSGRSELRLAAEAVLAALEDAGITPAEVDGMSTFTMETNSENMVARTLGIPELTFFSRIPHGGGGACGPVQQAAMAVATGVADVVVAYRAFNERSGVRFGLGPPPGRTAGTTENEYRGWVNPYGLLTPAQHTAMIARRYMHVYGATSEDYGRVAVVTRKHAAANPRAWFHGKPITLADHQASRWIAEPLHLLDCCQETDGGQAVVVVSAERARDLRQPPAIITAAAQGSGPDQYPMTSYYRPDLTRIPEVELCARQLWAQSGLGPADIDAAILYDHFTPYVLNQLEEYGFCGRGEAKDFIADGHLEVDGALPTNTHGGQLGEGYLHGTNGIAEGVRLIRGTSTTQPANVSNVLVTAGVGVPTSALVLSVDH</sequence>
<dbReference type="InterPro" id="IPR055140">
    <property type="entry name" value="Thiolase_C_2"/>
</dbReference>
<dbReference type="InterPro" id="IPR016039">
    <property type="entry name" value="Thiolase-like"/>
</dbReference>
<evidence type="ECO:0000313" key="4">
    <source>
        <dbReference type="Proteomes" id="UP000192840"/>
    </source>
</evidence>
<dbReference type="PANTHER" id="PTHR42870">
    <property type="entry name" value="ACETYL-COA C-ACETYLTRANSFERASE"/>
    <property type="match status" value="1"/>
</dbReference>
<feature type="domain" description="Thiolase N-terminal" evidence="1">
    <location>
        <begin position="27"/>
        <end position="230"/>
    </location>
</feature>
<protein>
    <submittedName>
        <fullName evidence="3">Acetyl-CoA acetyltransferase</fullName>
    </submittedName>
</protein>
<dbReference type="NCBIfam" id="NF005892">
    <property type="entry name" value="PRK07855.1"/>
    <property type="match status" value="1"/>
</dbReference>
<keyword evidence="3" id="KW-0808">Transferase</keyword>
<dbReference type="PANTHER" id="PTHR42870:SF1">
    <property type="entry name" value="NON-SPECIFIC LIPID-TRANSFER PROTEIN-LIKE 2"/>
    <property type="match status" value="1"/>
</dbReference>
<dbReference type="Proteomes" id="UP000192840">
    <property type="component" value="Unassembled WGS sequence"/>
</dbReference>
<dbReference type="InterPro" id="IPR002155">
    <property type="entry name" value="Thiolase"/>
</dbReference>
<proteinExistence type="predicted"/>
<name>A0A1W2DGJ8_9PSEU</name>
<dbReference type="GO" id="GO:0016747">
    <property type="term" value="F:acyltransferase activity, transferring groups other than amino-acyl groups"/>
    <property type="evidence" value="ECO:0007669"/>
    <property type="project" value="InterPro"/>
</dbReference>
<gene>
    <name evidence="3" type="ORF">SAMN05660733_02976</name>
</gene>
<dbReference type="EMBL" id="FWYC01000007">
    <property type="protein sequence ID" value="SMC96252.1"/>
    <property type="molecule type" value="Genomic_DNA"/>
</dbReference>
<dbReference type="PIRSF" id="PIRSF000429">
    <property type="entry name" value="Ac-CoA_Ac_transf"/>
    <property type="match status" value="1"/>
</dbReference>
<dbReference type="RefSeq" id="WP_030477371.1">
    <property type="nucleotide sequence ID" value="NZ_FWYC01000007.1"/>
</dbReference>
<accession>A0A1W2DGJ8</accession>
<evidence type="ECO:0000259" key="1">
    <source>
        <dbReference type="Pfam" id="PF00108"/>
    </source>
</evidence>
<evidence type="ECO:0000259" key="2">
    <source>
        <dbReference type="Pfam" id="PF22691"/>
    </source>
</evidence>
<dbReference type="STRING" id="40571.SAMN05660733_02976"/>
<evidence type="ECO:0000313" key="3">
    <source>
        <dbReference type="EMBL" id="SMC96252.1"/>
    </source>
</evidence>
<dbReference type="Pfam" id="PF22691">
    <property type="entry name" value="Thiolase_C_1"/>
    <property type="match status" value="1"/>
</dbReference>
<dbReference type="CDD" id="cd00829">
    <property type="entry name" value="SCP-x_thiolase"/>
    <property type="match status" value="1"/>
</dbReference>
<reference evidence="4" key="1">
    <citation type="submission" date="2017-04" db="EMBL/GenBank/DDBJ databases">
        <authorList>
            <person name="Varghese N."/>
            <person name="Submissions S."/>
        </authorList>
    </citation>
    <scope>NUCLEOTIDE SEQUENCE [LARGE SCALE GENOMIC DNA]</scope>
    <source>
        <strain evidence="4">DSM 44073</strain>
    </source>
</reference>